<reference evidence="2 3" key="1">
    <citation type="submission" date="2024-10" db="EMBL/GenBank/DDBJ databases">
        <title>Updated reference genomes for cyclostephanoid diatoms.</title>
        <authorList>
            <person name="Roberts W.R."/>
            <person name="Alverson A.J."/>
        </authorList>
    </citation>
    <scope>NUCLEOTIDE SEQUENCE [LARGE SCALE GENOMIC DNA]</scope>
    <source>
        <strain evidence="2 3">AJA232-27</strain>
    </source>
</reference>
<organism evidence="2 3">
    <name type="scientific">Discostella pseudostelligera</name>
    <dbReference type="NCBI Taxonomy" id="259834"/>
    <lineage>
        <taxon>Eukaryota</taxon>
        <taxon>Sar</taxon>
        <taxon>Stramenopiles</taxon>
        <taxon>Ochrophyta</taxon>
        <taxon>Bacillariophyta</taxon>
        <taxon>Coscinodiscophyceae</taxon>
        <taxon>Thalassiosirophycidae</taxon>
        <taxon>Stephanodiscales</taxon>
        <taxon>Stephanodiscaceae</taxon>
        <taxon>Discostella</taxon>
    </lineage>
</organism>
<comment type="caution">
    <text evidence="2">The sequence shown here is derived from an EMBL/GenBank/DDBJ whole genome shotgun (WGS) entry which is preliminary data.</text>
</comment>
<feature type="chain" id="PRO_5044823492" description="UrcA family protein" evidence="1">
    <location>
        <begin position="20"/>
        <end position="120"/>
    </location>
</feature>
<evidence type="ECO:0000313" key="2">
    <source>
        <dbReference type="EMBL" id="KAL3757745.1"/>
    </source>
</evidence>
<gene>
    <name evidence="2" type="ORF">ACHAWU_000386</name>
</gene>
<proteinExistence type="predicted"/>
<sequence>MKSIISFVAVVLSISSAVAFVPQSAPSIRAMPLRSAKLDMTPELEAAIADVREAAAAFGEKTAHFANVWIDRTLEGKREGTAAGLLEECVLDDDEGKCERFTNALTKLDGLLGVGAAEQY</sequence>
<dbReference type="Proteomes" id="UP001530293">
    <property type="component" value="Unassembled WGS sequence"/>
</dbReference>
<dbReference type="EMBL" id="JALLBG020000254">
    <property type="protein sequence ID" value="KAL3757745.1"/>
    <property type="molecule type" value="Genomic_DNA"/>
</dbReference>
<accession>A0ABD3M130</accession>
<keyword evidence="1" id="KW-0732">Signal</keyword>
<evidence type="ECO:0008006" key="4">
    <source>
        <dbReference type="Google" id="ProtNLM"/>
    </source>
</evidence>
<keyword evidence="3" id="KW-1185">Reference proteome</keyword>
<evidence type="ECO:0000256" key="1">
    <source>
        <dbReference type="SAM" id="SignalP"/>
    </source>
</evidence>
<dbReference type="AlphaFoldDB" id="A0ABD3M130"/>
<evidence type="ECO:0000313" key="3">
    <source>
        <dbReference type="Proteomes" id="UP001530293"/>
    </source>
</evidence>
<name>A0ABD3M130_9STRA</name>
<protein>
    <recommendedName>
        <fullName evidence="4">UrcA family protein</fullName>
    </recommendedName>
</protein>
<feature type="signal peptide" evidence="1">
    <location>
        <begin position="1"/>
        <end position="19"/>
    </location>
</feature>